<organism evidence="3 4">
    <name type="scientific">Orbilia blumenaviensis</name>
    <dbReference type="NCBI Taxonomy" id="1796055"/>
    <lineage>
        <taxon>Eukaryota</taxon>
        <taxon>Fungi</taxon>
        <taxon>Dikarya</taxon>
        <taxon>Ascomycota</taxon>
        <taxon>Pezizomycotina</taxon>
        <taxon>Orbiliomycetes</taxon>
        <taxon>Orbiliales</taxon>
        <taxon>Orbiliaceae</taxon>
        <taxon>Orbilia</taxon>
    </lineage>
</organism>
<dbReference type="AlphaFoldDB" id="A0AAV9VQK3"/>
<dbReference type="InterPro" id="IPR018871">
    <property type="entry name" value="GLEYA_adhesin_domain"/>
</dbReference>
<dbReference type="Proteomes" id="UP001373714">
    <property type="component" value="Unassembled WGS sequence"/>
</dbReference>
<feature type="chain" id="PRO_5043508212" description="PA14 domain-containing protein" evidence="1">
    <location>
        <begin position="21"/>
        <end position="387"/>
    </location>
</feature>
<sequence length="387" mass="41858">MRIQLLNALLFLSAGHVVIASAVVSDAKGLQERNYGYCQPTTKRVTTTKTAYKTSTRWSKTKTVYKTSTKWSKTTTKWSKTATVTKTLPVKTTSVTKTLPAKTTTVVKSTTLPQSTVTSTAPASTSTITFTEPASTSTVTSTEPASTVTLTEPASISIITLTEPPITTTIATQTTVTATVYTTYPSPDLSCDNQGFAFAWYRNPYTNNDAPLYSDFDVEFFKTAAVLGQGNTTKIGVVADGTEIYGQPVNAGSLSWIALNHRGYLFARETGDYTFIIPYTDDITFMWLGPEAYSAYNRANVDIEQGIPSVSSPPKVVKIALVAGTYYPIRILWGNGQDAASFDFTITAPTGEVIISRDSTTPSPYLVSRVCDSTQYPNFPAFGAETS</sequence>
<feature type="signal peptide" evidence="1">
    <location>
        <begin position="1"/>
        <end position="20"/>
    </location>
</feature>
<accession>A0AAV9VQK3</accession>
<comment type="caution">
    <text evidence="3">The sequence shown here is derived from an EMBL/GenBank/DDBJ whole genome shotgun (WGS) entry which is preliminary data.</text>
</comment>
<feature type="domain" description="PA14" evidence="2">
    <location>
        <begin position="191"/>
        <end position="360"/>
    </location>
</feature>
<dbReference type="PROSITE" id="PS51820">
    <property type="entry name" value="PA14"/>
    <property type="match status" value="1"/>
</dbReference>
<evidence type="ECO:0000256" key="1">
    <source>
        <dbReference type="SAM" id="SignalP"/>
    </source>
</evidence>
<gene>
    <name evidence="3" type="ORF">TWF730_001032</name>
</gene>
<keyword evidence="4" id="KW-1185">Reference proteome</keyword>
<proteinExistence type="predicted"/>
<protein>
    <recommendedName>
        <fullName evidence="2">PA14 domain-containing protein</fullName>
    </recommendedName>
</protein>
<dbReference type="EMBL" id="JAVHNS010000001">
    <property type="protein sequence ID" value="KAK6363608.1"/>
    <property type="molecule type" value="Genomic_DNA"/>
</dbReference>
<evidence type="ECO:0000313" key="4">
    <source>
        <dbReference type="Proteomes" id="UP001373714"/>
    </source>
</evidence>
<name>A0AAV9VQK3_9PEZI</name>
<evidence type="ECO:0000259" key="2">
    <source>
        <dbReference type="PROSITE" id="PS51820"/>
    </source>
</evidence>
<reference evidence="3 4" key="1">
    <citation type="submission" date="2019-10" db="EMBL/GenBank/DDBJ databases">
        <authorList>
            <person name="Palmer J.M."/>
        </authorList>
    </citation>
    <scope>NUCLEOTIDE SEQUENCE [LARGE SCALE GENOMIC DNA]</scope>
    <source>
        <strain evidence="3 4">TWF730</strain>
    </source>
</reference>
<dbReference type="InterPro" id="IPR037524">
    <property type="entry name" value="PA14/GLEYA"/>
</dbReference>
<dbReference type="SUPFAM" id="SSF56988">
    <property type="entry name" value="Anthrax protective antigen"/>
    <property type="match status" value="1"/>
</dbReference>
<dbReference type="Pfam" id="PF10528">
    <property type="entry name" value="GLEYA"/>
    <property type="match status" value="1"/>
</dbReference>
<dbReference type="Gene3D" id="2.60.120.1560">
    <property type="match status" value="1"/>
</dbReference>
<evidence type="ECO:0000313" key="3">
    <source>
        <dbReference type="EMBL" id="KAK6363608.1"/>
    </source>
</evidence>
<keyword evidence="1" id="KW-0732">Signal</keyword>